<proteinExistence type="predicted"/>
<evidence type="ECO:0000256" key="2">
    <source>
        <dbReference type="SAM" id="Phobius"/>
    </source>
</evidence>
<feature type="transmembrane region" description="Helical" evidence="2">
    <location>
        <begin position="16"/>
        <end position="44"/>
    </location>
</feature>
<feature type="compositionally biased region" description="Polar residues" evidence="1">
    <location>
        <begin position="89"/>
        <end position="101"/>
    </location>
</feature>
<reference evidence="3 4" key="1">
    <citation type="journal article" date="2020" name="IScience">
        <title>Genome Sequencing of the Endangered Kingdonia uniflora (Circaeasteraceae, Ranunculales) Reveals Potential Mechanisms of Evolutionary Specialization.</title>
        <authorList>
            <person name="Sun Y."/>
            <person name="Deng T."/>
            <person name="Zhang A."/>
            <person name="Moore M.J."/>
            <person name="Landis J.B."/>
            <person name="Lin N."/>
            <person name="Zhang H."/>
            <person name="Zhang X."/>
            <person name="Huang J."/>
            <person name="Zhang X."/>
            <person name="Sun H."/>
            <person name="Wang H."/>
        </authorList>
    </citation>
    <scope>NUCLEOTIDE SEQUENCE [LARGE SCALE GENOMIC DNA]</scope>
    <source>
        <strain evidence="3">TB1705</strain>
        <tissue evidence="3">Leaf</tissue>
    </source>
</reference>
<evidence type="ECO:0000313" key="3">
    <source>
        <dbReference type="EMBL" id="KAF6152722.1"/>
    </source>
</evidence>
<dbReference type="Proteomes" id="UP000541444">
    <property type="component" value="Unassembled WGS sequence"/>
</dbReference>
<keyword evidence="2" id="KW-0472">Membrane</keyword>
<sequence>MMLGFLSLDWITLSQWFLLMSFFFFCWEALHTLCTDTHSVLIFFCGFKLREEMRESFQKPVSDPYFFSPKAPRCSSRRKEFLGLKKVQNPSVHQKPGSNFGSLEKMYH</sequence>
<dbReference type="AlphaFoldDB" id="A0A7J7MD03"/>
<comment type="caution">
    <text evidence="3">The sequence shown here is derived from an EMBL/GenBank/DDBJ whole genome shotgun (WGS) entry which is preliminary data.</text>
</comment>
<organism evidence="3 4">
    <name type="scientific">Kingdonia uniflora</name>
    <dbReference type="NCBI Taxonomy" id="39325"/>
    <lineage>
        <taxon>Eukaryota</taxon>
        <taxon>Viridiplantae</taxon>
        <taxon>Streptophyta</taxon>
        <taxon>Embryophyta</taxon>
        <taxon>Tracheophyta</taxon>
        <taxon>Spermatophyta</taxon>
        <taxon>Magnoliopsida</taxon>
        <taxon>Ranunculales</taxon>
        <taxon>Circaeasteraceae</taxon>
        <taxon>Kingdonia</taxon>
    </lineage>
</organism>
<dbReference type="EMBL" id="JACGCM010001615">
    <property type="protein sequence ID" value="KAF6152722.1"/>
    <property type="molecule type" value="Genomic_DNA"/>
</dbReference>
<protein>
    <submittedName>
        <fullName evidence="3">Uncharacterized protein</fullName>
    </submittedName>
</protein>
<evidence type="ECO:0000256" key="1">
    <source>
        <dbReference type="SAM" id="MobiDB-lite"/>
    </source>
</evidence>
<keyword evidence="2" id="KW-1133">Transmembrane helix</keyword>
<name>A0A7J7MD03_9MAGN</name>
<evidence type="ECO:0000313" key="4">
    <source>
        <dbReference type="Proteomes" id="UP000541444"/>
    </source>
</evidence>
<feature type="region of interest" description="Disordered" evidence="1">
    <location>
        <begin position="89"/>
        <end position="108"/>
    </location>
</feature>
<accession>A0A7J7MD03</accession>
<dbReference type="OrthoDB" id="689767at2759"/>
<gene>
    <name evidence="3" type="ORF">GIB67_021382</name>
</gene>
<keyword evidence="2" id="KW-0812">Transmembrane</keyword>
<keyword evidence="4" id="KW-1185">Reference proteome</keyword>